<proteinExistence type="predicted"/>
<dbReference type="EMBL" id="JANPWB010000008">
    <property type="protein sequence ID" value="KAJ1161892.1"/>
    <property type="molecule type" value="Genomic_DNA"/>
</dbReference>
<evidence type="ECO:0000313" key="1">
    <source>
        <dbReference type="EMBL" id="KAJ1161892.1"/>
    </source>
</evidence>
<dbReference type="Proteomes" id="UP001066276">
    <property type="component" value="Chromosome 4_2"/>
</dbReference>
<accession>A0AAV7SBF2</accession>
<protein>
    <submittedName>
        <fullName evidence="1">Uncharacterized protein</fullName>
    </submittedName>
</protein>
<gene>
    <name evidence="1" type="ORF">NDU88_002372</name>
</gene>
<dbReference type="AlphaFoldDB" id="A0AAV7SBF2"/>
<organism evidence="1 2">
    <name type="scientific">Pleurodeles waltl</name>
    <name type="common">Iberian ribbed newt</name>
    <dbReference type="NCBI Taxonomy" id="8319"/>
    <lineage>
        <taxon>Eukaryota</taxon>
        <taxon>Metazoa</taxon>
        <taxon>Chordata</taxon>
        <taxon>Craniata</taxon>
        <taxon>Vertebrata</taxon>
        <taxon>Euteleostomi</taxon>
        <taxon>Amphibia</taxon>
        <taxon>Batrachia</taxon>
        <taxon>Caudata</taxon>
        <taxon>Salamandroidea</taxon>
        <taxon>Salamandridae</taxon>
        <taxon>Pleurodelinae</taxon>
        <taxon>Pleurodeles</taxon>
    </lineage>
</organism>
<name>A0AAV7SBF2_PLEWA</name>
<evidence type="ECO:0000313" key="2">
    <source>
        <dbReference type="Proteomes" id="UP001066276"/>
    </source>
</evidence>
<reference evidence="1" key="1">
    <citation type="journal article" date="2022" name="bioRxiv">
        <title>Sequencing and chromosome-scale assembly of the giantPleurodeles waltlgenome.</title>
        <authorList>
            <person name="Brown T."/>
            <person name="Elewa A."/>
            <person name="Iarovenko S."/>
            <person name="Subramanian E."/>
            <person name="Araus A.J."/>
            <person name="Petzold A."/>
            <person name="Susuki M."/>
            <person name="Suzuki K.-i.T."/>
            <person name="Hayashi T."/>
            <person name="Toyoda A."/>
            <person name="Oliveira C."/>
            <person name="Osipova E."/>
            <person name="Leigh N.D."/>
            <person name="Simon A."/>
            <person name="Yun M.H."/>
        </authorList>
    </citation>
    <scope>NUCLEOTIDE SEQUENCE</scope>
    <source>
        <strain evidence="1">20211129_DDA</strain>
        <tissue evidence="1">Liver</tissue>
    </source>
</reference>
<keyword evidence="2" id="KW-1185">Reference proteome</keyword>
<comment type="caution">
    <text evidence="1">The sequence shown here is derived from an EMBL/GenBank/DDBJ whole genome shotgun (WGS) entry which is preliminary data.</text>
</comment>
<sequence>MLQTRSVEEALRRVILDYLRHNDNGETSLPTLWEVLKAVIHGELYYGPAPWSLVTWAPAPVVGVEGDNSFCLSLSISPYA</sequence>